<name>A0A2A5WV00_9GAMM</name>
<gene>
    <name evidence="6" type="ORF">CNE99_04605</name>
</gene>
<evidence type="ECO:0000256" key="3">
    <source>
        <dbReference type="ARBA" id="ARBA00023002"/>
    </source>
</evidence>
<evidence type="ECO:0000256" key="2">
    <source>
        <dbReference type="ARBA" id="ARBA00022630"/>
    </source>
</evidence>
<sequence>MKFGVYLSPFHPVRENPGLAIERDLELIHLLDRLAYDIVWLGEHHTGGMEIVAAPEILAASAATSTRSIRLGIALSSMAYQSPLLIADRVLLLDQLSRGRTELAFGPLGTDPDMHAFGLDRNQVRERLQDAIHTISDLIRGQTVNHETNWYRLEDATSQLRPFRDDIPLSLVSQGTPEAPATHELDVGLMTLAATSPQIRHDLPALWDVFTRQQPGGHDEDRRQRWSLAGPVHIAATRNEALKNIRFGIEPWLQYVERITGMVISGKSLAEKAASLVDSGFAIIGSPTDAIVQMKRLQSDSGGFGTFLQTAHNWADTDATRASYELFARYVVPELTHSNRVRKSQWRQDSATG</sequence>
<dbReference type="InterPro" id="IPR011251">
    <property type="entry name" value="Luciferase-like_dom"/>
</dbReference>
<comment type="caution">
    <text evidence="6">The sequence shown here is derived from an EMBL/GenBank/DDBJ whole genome shotgun (WGS) entry which is preliminary data.</text>
</comment>
<accession>A0A2A5WV00</accession>
<dbReference type="InterPro" id="IPR050766">
    <property type="entry name" value="Bact_Lucif_Oxidored"/>
</dbReference>
<dbReference type="GO" id="GO:0016705">
    <property type="term" value="F:oxidoreductase activity, acting on paired donors, with incorporation or reduction of molecular oxygen"/>
    <property type="evidence" value="ECO:0007669"/>
    <property type="project" value="InterPro"/>
</dbReference>
<keyword evidence="3" id="KW-0560">Oxidoreductase</keyword>
<dbReference type="PANTHER" id="PTHR30137:SF16">
    <property type="entry name" value="BLL0895 PROTEIN"/>
    <property type="match status" value="1"/>
</dbReference>
<dbReference type="AlphaFoldDB" id="A0A2A5WV00"/>
<organism evidence="6 7">
    <name type="scientific">OM182 bacterium MED-G24</name>
    <dbReference type="NCBI Taxonomy" id="1986255"/>
    <lineage>
        <taxon>Bacteria</taxon>
        <taxon>Pseudomonadati</taxon>
        <taxon>Pseudomonadota</taxon>
        <taxon>Gammaproteobacteria</taxon>
        <taxon>OMG group</taxon>
        <taxon>OM182 clade</taxon>
    </lineage>
</organism>
<evidence type="ECO:0000313" key="6">
    <source>
        <dbReference type="EMBL" id="PDH39936.1"/>
    </source>
</evidence>
<evidence type="ECO:0000256" key="4">
    <source>
        <dbReference type="ARBA" id="ARBA00023033"/>
    </source>
</evidence>
<evidence type="ECO:0000313" key="7">
    <source>
        <dbReference type="Proteomes" id="UP000219327"/>
    </source>
</evidence>
<dbReference type="Gene3D" id="3.20.20.30">
    <property type="entry name" value="Luciferase-like domain"/>
    <property type="match status" value="1"/>
</dbReference>
<dbReference type="Pfam" id="PF00296">
    <property type="entry name" value="Bac_luciferase"/>
    <property type="match status" value="1"/>
</dbReference>
<dbReference type="PANTHER" id="PTHR30137">
    <property type="entry name" value="LUCIFERASE-LIKE MONOOXYGENASE"/>
    <property type="match status" value="1"/>
</dbReference>
<evidence type="ECO:0000256" key="1">
    <source>
        <dbReference type="ARBA" id="ARBA00010426"/>
    </source>
</evidence>
<comment type="similarity">
    <text evidence="1">Belongs to the bacterial luciferase oxidoreductase family.</text>
</comment>
<protein>
    <submittedName>
        <fullName evidence="6">LLM class flavin-dependent oxidoreductase</fullName>
    </submittedName>
</protein>
<evidence type="ECO:0000259" key="5">
    <source>
        <dbReference type="Pfam" id="PF00296"/>
    </source>
</evidence>
<dbReference type="InterPro" id="IPR036661">
    <property type="entry name" value="Luciferase-like_sf"/>
</dbReference>
<dbReference type="GO" id="GO:0004497">
    <property type="term" value="F:monooxygenase activity"/>
    <property type="evidence" value="ECO:0007669"/>
    <property type="project" value="UniProtKB-KW"/>
</dbReference>
<dbReference type="SUPFAM" id="SSF51679">
    <property type="entry name" value="Bacterial luciferase-like"/>
    <property type="match status" value="1"/>
</dbReference>
<dbReference type="GO" id="GO:0005829">
    <property type="term" value="C:cytosol"/>
    <property type="evidence" value="ECO:0007669"/>
    <property type="project" value="TreeGrafter"/>
</dbReference>
<reference evidence="6 7" key="1">
    <citation type="submission" date="2017-08" db="EMBL/GenBank/DDBJ databases">
        <title>Fine stratification of microbial communities through a metagenomic profile of the photic zone.</title>
        <authorList>
            <person name="Haro-Moreno J.M."/>
            <person name="Lopez-Perez M."/>
            <person name="De La Torre J."/>
            <person name="Picazo A."/>
            <person name="Camacho A."/>
            <person name="Rodriguez-Valera F."/>
        </authorList>
    </citation>
    <scope>NUCLEOTIDE SEQUENCE [LARGE SCALE GENOMIC DNA]</scope>
    <source>
        <strain evidence="6">MED-G24</strain>
    </source>
</reference>
<feature type="domain" description="Luciferase-like" evidence="5">
    <location>
        <begin position="1"/>
        <end position="298"/>
    </location>
</feature>
<dbReference type="Proteomes" id="UP000219327">
    <property type="component" value="Unassembled WGS sequence"/>
</dbReference>
<dbReference type="EMBL" id="NTKD01000017">
    <property type="protein sequence ID" value="PDH39936.1"/>
    <property type="molecule type" value="Genomic_DNA"/>
</dbReference>
<keyword evidence="2" id="KW-0285">Flavoprotein</keyword>
<proteinExistence type="inferred from homology"/>
<keyword evidence="4" id="KW-0503">Monooxygenase</keyword>